<comment type="similarity">
    <text evidence="2 13">Belongs to the tweety family.</text>
</comment>
<keyword evidence="4" id="KW-1003">Cell membrane</keyword>
<evidence type="ECO:0000313" key="14">
    <source>
        <dbReference type="EMBL" id="KAK9407039.1"/>
    </source>
</evidence>
<feature type="transmembrane region" description="Helical" evidence="13">
    <location>
        <begin position="299"/>
        <end position="320"/>
    </location>
</feature>
<dbReference type="GO" id="GO:0005886">
    <property type="term" value="C:plasma membrane"/>
    <property type="evidence" value="ECO:0007669"/>
    <property type="project" value="UniProtKB-SubCell"/>
</dbReference>
<feature type="transmembrane region" description="Helical" evidence="13">
    <location>
        <begin position="74"/>
        <end position="92"/>
    </location>
</feature>
<name>A0AAW1BY10_CROAD</name>
<gene>
    <name evidence="14" type="ORF">NXF25_005813</name>
</gene>
<accession>A0AAW1BY10</accession>
<dbReference type="CDD" id="cd07912">
    <property type="entry name" value="Tweety_N"/>
    <property type="match status" value="1"/>
</dbReference>
<evidence type="ECO:0000256" key="11">
    <source>
        <dbReference type="ARBA" id="ARBA00023214"/>
    </source>
</evidence>
<keyword evidence="12 13" id="KW-0407">Ion channel</keyword>
<keyword evidence="6 13" id="KW-1133">Transmembrane helix</keyword>
<dbReference type="Proteomes" id="UP001474421">
    <property type="component" value="Unassembled WGS sequence"/>
</dbReference>
<sequence length="620" mass="68545">MEKEHRAGDPFSTGSDILQGASAPILKGWAPFAARRKEKKRGRGLADMLSGTREAGPWAACGVDQRERMLRSPGAVAAAAAATGAMLLAARAEYLAPWWTSWLHGLPHLSFSLRPVPNAFRPRDDDYQQSLILLALTGVLFLGLNLVFLGIYLICLSCCKKEEESETKKSKSCCITWTAVVAALMCCAAVGIGFYGNSETNDGIYQLIYALDNANHTLSGVDSLVSGTTTQMKIVLEQHVARLNEIFATHGEYVQTLKFMQQMADNIVLQLSGLPTWSDVTVDLSMIANEVSYVEYYRWLSYLLLFILDLVICLIACLGLTKHSRCLLITMLCCGLVTLCLSWASFAADISAAVGTSDFCVSPDKFIVNMTKSDLSAEIVQYYLYCRQSLANPFQQALTIYQRSLTTMQIQIQGLVQFAVPFFPTAKKDLLDIQKLLNYSEVNLHQLTAMLDCRGLHKDYLDALVGICYDGVEGLLYLTLFSLMAAVSFSIIICAMPRAWKHLASRDRDYDDIDEEDPFNPQARRIAAHNPNRGQLRSFCSYSSSLGSQTSLQPPAQTISNAPVSEYMNQAVLFGGNPRYENVPLIGRGSPPPTYSPSMRATYLAVNDDFRRQPSNEFPA</sequence>
<keyword evidence="7 13" id="KW-0406">Ion transport</keyword>
<evidence type="ECO:0000256" key="6">
    <source>
        <dbReference type="ARBA" id="ARBA00022989"/>
    </source>
</evidence>
<evidence type="ECO:0000256" key="7">
    <source>
        <dbReference type="ARBA" id="ARBA00023065"/>
    </source>
</evidence>
<keyword evidence="9 13" id="KW-0869">Chloride channel</keyword>
<dbReference type="AlphaFoldDB" id="A0AAW1BY10"/>
<reference evidence="14 15" key="1">
    <citation type="journal article" date="2024" name="Proc. Natl. Acad. Sci. U.S.A.">
        <title>The genetic regulatory architecture and epigenomic basis for age-related changes in rattlesnake venom.</title>
        <authorList>
            <person name="Hogan M.P."/>
            <person name="Holding M.L."/>
            <person name="Nystrom G.S."/>
            <person name="Colston T.J."/>
            <person name="Bartlett D.A."/>
            <person name="Mason A.J."/>
            <person name="Ellsworth S.A."/>
            <person name="Rautsaw R.M."/>
            <person name="Lawrence K.C."/>
            <person name="Strickland J.L."/>
            <person name="He B."/>
            <person name="Fraser P."/>
            <person name="Margres M.J."/>
            <person name="Gilbert D.M."/>
            <person name="Gibbs H.L."/>
            <person name="Parkinson C.L."/>
            <person name="Rokyta D.R."/>
        </authorList>
    </citation>
    <scope>NUCLEOTIDE SEQUENCE [LARGE SCALE GENOMIC DNA]</scope>
    <source>
        <strain evidence="14">DRR0105</strain>
    </source>
</reference>
<evidence type="ECO:0000256" key="12">
    <source>
        <dbReference type="ARBA" id="ARBA00023303"/>
    </source>
</evidence>
<evidence type="ECO:0000256" key="10">
    <source>
        <dbReference type="ARBA" id="ARBA00023180"/>
    </source>
</evidence>
<feature type="transmembrane region" description="Helical" evidence="13">
    <location>
        <begin position="475"/>
        <end position="496"/>
    </location>
</feature>
<evidence type="ECO:0000256" key="5">
    <source>
        <dbReference type="ARBA" id="ARBA00022692"/>
    </source>
</evidence>
<evidence type="ECO:0000256" key="8">
    <source>
        <dbReference type="ARBA" id="ARBA00023136"/>
    </source>
</evidence>
<protein>
    <recommendedName>
        <fullName evidence="13">Protein tweety homolog</fullName>
    </recommendedName>
</protein>
<feature type="transmembrane region" description="Helical" evidence="13">
    <location>
        <begin position="174"/>
        <end position="195"/>
    </location>
</feature>
<dbReference type="GO" id="GO:0034707">
    <property type="term" value="C:chloride channel complex"/>
    <property type="evidence" value="ECO:0007669"/>
    <property type="project" value="UniProtKB-UniRule"/>
</dbReference>
<dbReference type="Pfam" id="PF04906">
    <property type="entry name" value="Tweety"/>
    <property type="match status" value="1"/>
</dbReference>
<dbReference type="GO" id="GO:0005229">
    <property type="term" value="F:intracellularly calcium-gated chloride channel activity"/>
    <property type="evidence" value="ECO:0007669"/>
    <property type="project" value="TreeGrafter"/>
</dbReference>
<evidence type="ECO:0000256" key="1">
    <source>
        <dbReference type="ARBA" id="ARBA00004651"/>
    </source>
</evidence>
<keyword evidence="15" id="KW-1185">Reference proteome</keyword>
<comment type="caution">
    <text evidence="14">The sequence shown here is derived from an EMBL/GenBank/DDBJ whole genome shotgun (WGS) entry which is preliminary data.</text>
</comment>
<comment type="function">
    <text evidence="13">Probable chloride channel.</text>
</comment>
<keyword evidence="11 13" id="KW-0868">Chloride</keyword>
<feature type="transmembrane region" description="Helical" evidence="13">
    <location>
        <begin position="131"/>
        <end position="154"/>
    </location>
</feature>
<dbReference type="EMBL" id="JAOTOJ010000002">
    <property type="protein sequence ID" value="KAK9407039.1"/>
    <property type="molecule type" value="Genomic_DNA"/>
</dbReference>
<comment type="caution">
    <text evidence="13">Lacks conserved residue(s) required for the propagation of feature annotation.</text>
</comment>
<evidence type="ECO:0000256" key="9">
    <source>
        <dbReference type="ARBA" id="ARBA00023173"/>
    </source>
</evidence>
<dbReference type="PANTHER" id="PTHR12424">
    <property type="entry name" value="TWEETY-RELATED"/>
    <property type="match status" value="1"/>
</dbReference>
<keyword evidence="10" id="KW-0325">Glycoprotein</keyword>
<feature type="transmembrane region" description="Helical" evidence="13">
    <location>
        <begin position="327"/>
        <end position="348"/>
    </location>
</feature>
<evidence type="ECO:0000256" key="2">
    <source>
        <dbReference type="ARBA" id="ARBA00009849"/>
    </source>
</evidence>
<dbReference type="PANTHER" id="PTHR12424:SF6">
    <property type="entry name" value="PROTEIN TWEETY HOMOLOG 2"/>
    <property type="match status" value="1"/>
</dbReference>
<dbReference type="InterPro" id="IPR006990">
    <property type="entry name" value="Tweety"/>
</dbReference>
<evidence type="ECO:0000256" key="4">
    <source>
        <dbReference type="ARBA" id="ARBA00022475"/>
    </source>
</evidence>
<proteinExistence type="inferred from homology"/>
<keyword evidence="3 13" id="KW-0813">Transport</keyword>
<evidence type="ECO:0000256" key="13">
    <source>
        <dbReference type="RuleBase" id="RU361114"/>
    </source>
</evidence>
<evidence type="ECO:0000313" key="15">
    <source>
        <dbReference type="Proteomes" id="UP001474421"/>
    </source>
</evidence>
<comment type="subcellular location">
    <subcellularLocation>
        <location evidence="1">Cell membrane</location>
        <topology evidence="1">Multi-pass membrane protein</topology>
    </subcellularLocation>
</comment>
<keyword evidence="8 13" id="KW-0472">Membrane</keyword>
<dbReference type="GO" id="GO:0072320">
    <property type="term" value="F:volume-sensitive chloride channel activity"/>
    <property type="evidence" value="ECO:0007669"/>
    <property type="project" value="TreeGrafter"/>
</dbReference>
<keyword evidence="5 13" id="KW-0812">Transmembrane</keyword>
<organism evidence="14 15">
    <name type="scientific">Crotalus adamanteus</name>
    <name type="common">Eastern diamondback rattlesnake</name>
    <dbReference type="NCBI Taxonomy" id="8729"/>
    <lineage>
        <taxon>Eukaryota</taxon>
        <taxon>Metazoa</taxon>
        <taxon>Chordata</taxon>
        <taxon>Craniata</taxon>
        <taxon>Vertebrata</taxon>
        <taxon>Euteleostomi</taxon>
        <taxon>Lepidosauria</taxon>
        <taxon>Squamata</taxon>
        <taxon>Bifurcata</taxon>
        <taxon>Unidentata</taxon>
        <taxon>Episquamata</taxon>
        <taxon>Toxicofera</taxon>
        <taxon>Serpentes</taxon>
        <taxon>Colubroidea</taxon>
        <taxon>Viperidae</taxon>
        <taxon>Crotalinae</taxon>
        <taxon>Crotalus</taxon>
    </lineage>
</organism>
<evidence type="ECO:0000256" key="3">
    <source>
        <dbReference type="ARBA" id="ARBA00022448"/>
    </source>
</evidence>